<feature type="non-terminal residue" evidence="1">
    <location>
        <position position="85"/>
    </location>
</feature>
<sequence>MMIVTMVLTKKIAHKLRRSAITTTIAQIVAMKVHNALLMNAPKQINRCANRNALICRSAIAAIALKDSRLTRMITRVVTMLMNVT</sequence>
<gene>
    <name evidence="1" type="ORF">ANCDUO_19444</name>
</gene>
<name>A0A0C2G064_9BILA</name>
<dbReference type="AlphaFoldDB" id="A0A0C2G064"/>
<evidence type="ECO:0000313" key="2">
    <source>
        <dbReference type="Proteomes" id="UP000054047"/>
    </source>
</evidence>
<evidence type="ECO:0000313" key="1">
    <source>
        <dbReference type="EMBL" id="KIH50476.1"/>
    </source>
</evidence>
<keyword evidence="1" id="KW-0808">Transferase</keyword>
<reference evidence="1 2" key="1">
    <citation type="submission" date="2013-12" db="EMBL/GenBank/DDBJ databases">
        <title>Draft genome of the parsitic nematode Ancylostoma duodenale.</title>
        <authorList>
            <person name="Mitreva M."/>
        </authorList>
    </citation>
    <scope>NUCLEOTIDE SEQUENCE [LARGE SCALE GENOMIC DNA]</scope>
    <source>
        <strain evidence="1 2">Zhejiang</strain>
    </source>
</reference>
<dbReference type="Proteomes" id="UP000054047">
    <property type="component" value="Unassembled WGS sequence"/>
</dbReference>
<dbReference type="GO" id="GO:0016740">
    <property type="term" value="F:transferase activity"/>
    <property type="evidence" value="ECO:0007669"/>
    <property type="project" value="UniProtKB-KW"/>
</dbReference>
<accession>A0A0C2G064</accession>
<organism evidence="1 2">
    <name type="scientific">Ancylostoma duodenale</name>
    <dbReference type="NCBI Taxonomy" id="51022"/>
    <lineage>
        <taxon>Eukaryota</taxon>
        <taxon>Metazoa</taxon>
        <taxon>Ecdysozoa</taxon>
        <taxon>Nematoda</taxon>
        <taxon>Chromadorea</taxon>
        <taxon>Rhabditida</taxon>
        <taxon>Rhabditina</taxon>
        <taxon>Rhabditomorpha</taxon>
        <taxon>Strongyloidea</taxon>
        <taxon>Ancylostomatidae</taxon>
        <taxon>Ancylostomatinae</taxon>
        <taxon>Ancylostoma</taxon>
    </lineage>
</organism>
<keyword evidence="2" id="KW-1185">Reference proteome</keyword>
<protein>
    <submittedName>
        <fullName evidence="1">Aspartate carbamoyltransferase, regulatory subunit domain protein</fullName>
    </submittedName>
</protein>
<dbReference type="EMBL" id="KN749573">
    <property type="protein sequence ID" value="KIH50476.1"/>
    <property type="molecule type" value="Genomic_DNA"/>
</dbReference>
<proteinExistence type="predicted"/>